<name>D2RKL3_ACIFV</name>
<proteinExistence type="predicted"/>
<reference evidence="1 2" key="1">
    <citation type="journal article" date="2010" name="Stand. Genomic Sci.">
        <title>Complete genome sequence of Acidaminococcus fermentans type strain (VR4).</title>
        <authorList>
            <person name="Chang Y.J."/>
            <person name="Pukall R."/>
            <person name="Saunders E."/>
            <person name="Lapidus A."/>
            <person name="Copeland A."/>
            <person name="Nolan M."/>
            <person name="Glavina Del Rio T."/>
            <person name="Lucas S."/>
            <person name="Chen F."/>
            <person name="Tice H."/>
            <person name="Cheng J.F."/>
            <person name="Han C."/>
            <person name="Detter J.C."/>
            <person name="Bruce D."/>
            <person name="Goodwin L."/>
            <person name="Pitluck S."/>
            <person name="Mikhailova N."/>
            <person name="Liolios K."/>
            <person name="Pati A."/>
            <person name="Ivanova N."/>
            <person name="Mavromatis K."/>
            <person name="Chen A."/>
            <person name="Palaniappan K."/>
            <person name="Land M."/>
            <person name="Hauser L."/>
            <person name="Jeffries C.D."/>
            <person name="Brettin T."/>
            <person name="Rohde M."/>
            <person name="Goker M."/>
            <person name="Bristow J."/>
            <person name="Eisen J.A."/>
            <person name="Markowitz V."/>
            <person name="Hugenholtz P."/>
            <person name="Kyrpides N.C."/>
            <person name="Klenk H.P."/>
        </authorList>
    </citation>
    <scope>NUCLEOTIDE SEQUENCE [LARGE SCALE GENOMIC DNA]</scope>
    <source>
        <strain evidence="2">ATCC 25085 / DSM 20731 / CCUG 9996 / CIP 106432 / VR4</strain>
    </source>
</reference>
<dbReference type="AlphaFoldDB" id="D2RKL3"/>
<dbReference type="EMBL" id="CP001859">
    <property type="protein sequence ID" value="ADB47615.1"/>
    <property type="molecule type" value="Genomic_DNA"/>
</dbReference>
<evidence type="ECO:0000313" key="1">
    <source>
        <dbReference type="EMBL" id="ADB47615.1"/>
    </source>
</evidence>
<dbReference type="RefSeq" id="WP_012938602.1">
    <property type="nucleotide sequence ID" value="NC_013740.1"/>
</dbReference>
<dbReference type="KEGG" id="afn:Acfer_1254"/>
<evidence type="ECO:0000313" key="2">
    <source>
        <dbReference type="Proteomes" id="UP000001902"/>
    </source>
</evidence>
<dbReference type="HOGENOM" id="CLU_1599161_0_0_9"/>
<dbReference type="OrthoDB" id="3034672at2"/>
<organism evidence="1 2">
    <name type="scientific">Acidaminococcus fermentans (strain ATCC 25085 / DSM 20731 / CCUG 9996 / CIP 106432 / VR4)</name>
    <dbReference type="NCBI Taxonomy" id="591001"/>
    <lineage>
        <taxon>Bacteria</taxon>
        <taxon>Bacillati</taxon>
        <taxon>Bacillota</taxon>
        <taxon>Negativicutes</taxon>
        <taxon>Acidaminococcales</taxon>
        <taxon>Acidaminococcaceae</taxon>
        <taxon>Acidaminococcus</taxon>
    </lineage>
</organism>
<dbReference type="Proteomes" id="UP000001902">
    <property type="component" value="Chromosome"/>
</dbReference>
<accession>D2RKL3</accession>
<protein>
    <submittedName>
        <fullName evidence="1">Uncharacterized protein</fullName>
    </submittedName>
</protein>
<keyword evidence="2" id="KW-1185">Reference proteome</keyword>
<gene>
    <name evidence="1" type="ordered locus">Acfer_1254</name>
</gene>
<dbReference type="STRING" id="591001.Acfer_1254"/>
<sequence length="166" mass="18498">MDPLYFLEHQFLPAVVYPGPDGKQISPFLLGNGFGPLCAGVLKDLPEAGEADGPSFQEADFSAEGLEIRNEHTGLPQCYVLRMHFPFKEGWNFNTLCPRAYLVHGLQGEDPRYYTVEYDASAMGYFLCSWDGEGNHTNYGPVEAGEDPELAMILKREKGRMEAGEK</sequence>
<dbReference type="GeneID" id="78334954"/>